<reference evidence="3 4" key="2">
    <citation type="submission" date="2018-11" db="EMBL/GenBank/DDBJ databases">
        <title>Genomic Encyclopedia of Type Strains, Phase IV (KMG-IV): sequencing the most valuable type-strain genomes for metagenomic binning, comparative biology and taxonomic classification.</title>
        <authorList>
            <person name="Goeker M."/>
        </authorList>
    </citation>
    <scope>NUCLEOTIDE SEQUENCE [LARGE SCALE GENOMIC DNA]</scope>
    <source>
        <strain evidence="3 4">DSM 27783</strain>
    </source>
</reference>
<gene>
    <name evidence="2" type="ORF">C6V80_01905</name>
    <name evidence="3" type="ORF">EDC58_1047</name>
</gene>
<organism evidence="3 4">
    <name type="scientific">Caminibacter pacificus</name>
    <dbReference type="NCBI Taxonomy" id="1424653"/>
    <lineage>
        <taxon>Bacteria</taxon>
        <taxon>Pseudomonadati</taxon>
        <taxon>Campylobacterota</taxon>
        <taxon>Epsilonproteobacteria</taxon>
        <taxon>Nautiliales</taxon>
        <taxon>Nautiliaceae</taxon>
        <taxon>Caminibacter</taxon>
    </lineage>
</organism>
<dbReference type="SMART" id="SM00710">
    <property type="entry name" value="PbH1"/>
    <property type="match status" value="5"/>
</dbReference>
<protein>
    <submittedName>
        <fullName evidence="3">Poly(Beta-D-mannuronate) C5 epimerase</fullName>
    </submittedName>
</protein>
<dbReference type="Gene3D" id="2.160.20.10">
    <property type="entry name" value="Single-stranded right-handed beta-helix, Pectin lyase-like"/>
    <property type="match status" value="1"/>
</dbReference>
<keyword evidence="5" id="KW-1185">Reference proteome</keyword>
<dbReference type="InterPro" id="IPR011050">
    <property type="entry name" value="Pectin_lyase_fold/virulence"/>
</dbReference>
<dbReference type="Proteomes" id="UP000272781">
    <property type="component" value="Unassembled WGS sequence"/>
</dbReference>
<dbReference type="EMBL" id="RJVK01000002">
    <property type="protein sequence ID" value="ROR40063.1"/>
    <property type="molecule type" value="Genomic_DNA"/>
</dbReference>
<evidence type="ECO:0000313" key="5">
    <source>
        <dbReference type="Proteomes" id="UP000298805"/>
    </source>
</evidence>
<name>A0AAJ4RCT5_9BACT</name>
<feature type="domain" description="Periplasmic copper-binding protein NosD beta helix" evidence="1">
    <location>
        <begin position="380"/>
        <end position="508"/>
    </location>
</feature>
<dbReference type="Pfam" id="PF05048">
    <property type="entry name" value="NosD"/>
    <property type="match status" value="1"/>
</dbReference>
<dbReference type="SUPFAM" id="SSF51126">
    <property type="entry name" value="Pectin lyase-like"/>
    <property type="match status" value="1"/>
</dbReference>
<reference evidence="2" key="3">
    <citation type="submission" date="2019-06" db="EMBL/GenBank/DDBJ databases">
        <title>A comparative analysis of the Nautiliaceae.</title>
        <authorList>
            <person name="Grosche A."/>
            <person name="Smedile F."/>
            <person name="Vetriani C."/>
        </authorList>
    </citation>
    <scope>NUCLEOTIDE SEQUENCE</scope>
    <source>
        <strain evidence="2">TB6</strain>
    </source>
</reference>
<evidence type="ECO:0000313" key="2">
    <source>
        <dbReference type="EMBL" id="QCI27762.1"/>
    </source>
</evidence>
<reference evidence="5" key="1">
    <citation type="submission" date="2018-03" db="EMBL/GenBank/DDBJ databases">
        <title>A comparative analysis of the Nautiliaceae.</title>
        <authorList>
            <person name="Grosche A."/>
            <person name="Smedile F."/>
            <person name="Vetriani C."/>
        </authorList>
    </citation>
    <scope>NUCLEOTIDE SEQUENCE [LARGE SCALE GENOMIC DNA]</scope>
    <source>
        <strain evidence="5">TB6</strain>
    </source>
</reference>
<sequence length="871" mass="101465">MTKKLFVLLTAVITLYAGKCYSILTQTGLFTPVYPYNFRDNPNFREVKCNLLDDRIVWDNNLSYVGCYKTYKEANYTLHHLKFNFVTPKIVEHNVTFKDQYVIFPTTSTVKPKNVNKIISKFKPQILEKNFPTKFYGNGIDFIDITKITFMPTVNLYDFYRFYRKHNLSTKVMVLYNGVYSIDYLYQKIHNPSILKKIDDKTYILKVPLYISPTAKLVVNNKTLLLETTPKPVFIMYHGDIYAKNSKFITWNLKDNNYDKREHIPEEELLLIGLQKPRPYFIGLTGSKTYFINNYFKGLGFHSTSATFGIALLHFPKDLIVNKYNLFTFLNQRGLPKGYYIGNTMVDNMMGFYCSEAKNTAIIGNLMYDNLIYNIDPHDYSEGLIIARNITAKAKHAHGIVISRQVNHTIIAQNFSFNNHSAGIMLDRLSNYNYIFDNLSAINGYMGVSIQESDDVLVYKNYLIGNKIDGIIIRNSLRISVLDNYIAYNAKNGVEVLTKNIDGMIYRNFARDPYHKATAAVVEDNKIIDNIFYSIVVKNNAAVYLKDNELRNKYYPNFGGDLNIFTSKIDKNHGKFKLYGIGNPFRARSIDEIRMSKKVVDEARKIFIDASCNNDFVSEMLGKLYVSKYKNQYMAQKEYIRGISQLYPNDMSSYGYFLLSKANTKKEYINAISYIAQSIIFGNSRAKIDISQIPYVVPVDKNDINKAFEIALNRLKNYKVVDDIYSSACKIDDRKKAKIESAWKIFNYKFKHSGAKDYFEYCSLPLKDFTIFTPKIIKKIHYIFAKANEPKKAYYRKLLKENQLIKDSPDCKLVSIRLKRIRDSLDQYYQTERSKMIKVLNPYIDQYLKLINEYRLHKVSKKQIHELMQEN</sequence>
<evidence type="ECO:0000259" key="1">
    <source>
        <dbReference type="Pfam" id="PF05048"/>
    </source>
</evidence>
<proteinExistence type="predicted"/>
<dbReference type="InterPro" id="IPR012334">
    <property type="entry name" value="Pectin_lyas_fold"/>
</dbReference>
<accession>A0AAJ4RCT5</accession>
<evidence type="ECO:0000313" key="3">
    <source>
        <dbReference type="EMBL" id="ROR40063.1"/>
    </source>
</evidence>
<dbReference type="InterPro" id="IPR007742">
    <property type="entry name" value="NosD_dom"/>
</dbReference>
<dbReference type="RefSeq" id="WP_123352447.1">
    <property type="nucleotide sequence ID" value="NZ_CP027432.2"/>
</dbReference>
<dbReference type="Proteomes" id="UP000298805">
    <property type="component" value="Chromosome"/>
</dbReference>
<evidence type="ECO:0000313" key="4">
    <source>
        <dbReference type="Proteomes" id="UP000272781"/>
    </source>
</evidence>
<dbReference type="AlphaFoldDB" id="A0AAJ4RCT5"/>
<dbReference type="InterPro" id="IPR006626">
    <property type="entry name" value="PbH1"/>
</dbReference>
<dbReference type="EMBL" id="CP027432">
    <property type="protein sequence ID" value="QCI27762.1"/>
    <property type="molecule type" value="Genomic_DNA"/>
</dbReference>